<dbReference type="RefSeq" id="WP_059762756.1">
    <property type="nucleotide sequence ID" value="NZ_JAAEBW010000005.1"/>
</dbReference>
<organism evidence="1 2">
    <name type="scientific">Pseudomonas weihenstephanensis</name>
    <dbReference type="NCBI Taxonomy" id="1608994"/>
    <lineage>
        <taxon>Bacteria</taxon>
        <taxon>Pseudomonadati</taxon>
        <taxon>Pseudomonadota</taxon>
        <taxon>Gammaproteobacteria</taxon>
        <taxon>Pseudomonadales</taxon>
        <taxon>Pseudomonadaceae</taxon>
        <taxon>Pseudomonas</taxon>
    </lineage>
</organism>
<name>A0ABS1ZH89_9PSED</name>
<proteinExistence type="predicted"/>
<gene>
    <name evidence="1" type="ORF">GYN02_11325</name>
</gene>
<sequence>MAFIVISGFYPEPNPDNSIQYEKVVSQELQPAILAAMGWNSLGDVPMGENDLTQDQSIAVMTILGDPINSDLMYCMGLCS</sequence>
<comment type="caution">
    <text evidence="1">The sequence shown here is derived from an EMBL/GenBank/DDBJ whole genome shotgun (WGS) entry which is preliminary data.</text>
</comment>
<dbReference type="NCBIfam" id="NF040643">
    <property type="entry name" value="S6_alt_immun"/>
    <property type="match status" value="1"/>
</dbReference>
<dbReference type="Proteomes" id="UP000809529">
    <property type="component" value="Unassembled WGS sequence"/>
</dbReference>
<protein>
    <submittedName>
        <fullName evidence="1">Uncharacterized protein</fullName>
    </submittedName>
</protein>
<evidence type="ECO:0000313" key="1">
    <source>
        <dbReference type="EMBL" id="MBM1195757.1"/>
    </source>
</evidence>
<reference evidence="1 2" key="1">
    <citation type="submission" date="2020-01" db="EMBL/GenBank/DDBJ databases">
        <title>Comparative genomics of meat spoilage bacteria.</title>
        <authorList>
            <person name="Hilgarth M."/>
            <person name="Vogel R.F."/>
        </authorList>
    </citation>
    <scope>NUCLEOTIDE SEQUENCE [LARGE SCALE GENOMIC DNA]</scope>
    <source>
        <strain evidence="1 2">TMW2.2077</strain>
    </source>
</reference>
<accession>A0ABS1ZH89</accession>
<dbReference type="EMBL" id="JAAEBW010000005">
    <property type="protein sequence ID" value="MBM1195757.1"/>
    <property type="molecule type" value="Genomic_DNA"/>
</dbReference>
<evidence type="ECO:0000313" key="2">
    <source>
        <dbReference type="Proteomes" id="UP000809529"/>
    </source>
</evidence>
<keyword evidence="2" id="KW-1185">Reference proteome</keyword>
<dbReference type="InterPro" id="IPR049810">
    <property type="entry name" value="S6_alt_immun-like"/>
</dbReference>